<dbReference type="Proteomes" id="UP000087766">
    <property type="component" value="Unplaced"/>
</dbReference>
<dbReference type="GeneID" id="106780705"/>
<evidence type="ECO:0000256" key="1">
    <source>
        <dbReference type="SAM" id="MobiDB-lite"/>
    </source>
</evidence>
<keyword evidence="2" id="KW-1185">Reference proteome</keyword>
<proteinExistence type="predicted"/>
<dbReference type="OrthoDB" id="10575221at2759"/>
<gene>
    <name evidence="3" type="primary">LOC106780705</name>
</gene>
<protein>
    <submittedName>
        <fullName evidence="3">Uncharacterized protein LOC106780705 isoform X1</fullName>
    </submittedName>
</protein>
<feature type="region of interest" description="Disordered" evidence="1">
    <location>
        <begin position="46"/>
        <end position="91"/>
    </location>
</feature>
<reference evidence="3" key="1">
    <citation type="submission" date="2025-08" db="UniProtKB">
        <authorList>
            <consortium name="RefSeq"/>
        </authorList>
    </citation>
    <scope>IDENTIFICATION</scope>
    <source>
        <tissue evidence="3">Leaf</tissue>
    </source>
</reference>
<evidence type="ECO:0000313" key="2">
    <source>
        <dbReference type="Proteomes" id="UP000087766"/>
    </source>
</evidence>
<dbReference type="AlphaFoldDB" id="A0A3Q0EMB9"/>
<accession>A0A3Q0EMB9</accession>
<dbReference type="RefSeq" id="XP_022632795.1">
    <property type="nucleotide sequence ID" value="XM_022777074.1"/>
</dbReference>
<organism evidence="2 3">
    <name type="scientific">Vigna radiata var. radiata</name>
    <name type="common">Mung bean</name>
    <name type="synonym">Phaseolus aureus</name>
    <dbReference type="NCBI Taxonomy" id="3916"/>
    <lineage>
        <taxon>Eukaryota</taxon>
        <taxon>Viridiplantae</taxon>
        <taxon>Streptophyta</taxon>
        <taxon>Embryophyta</taxon>
        <taxon>Tracheophyta</taxon>
        <taxon>Spermatophyta</taxon>
        <taxon>Magnoliopsida</taxon>
        <taxon>eudicotyledons</taxon>
        <taxon>Gunneridae</taxon>
        <taxon>Pentapetalae</taxon>
        <taxon>rosids</taxon>
        <taxon>fabids</taxon>
        <taxon>Fabales</taxon>
        <taxon>Fabaceae</taxon>
        <taxon>Papilionoideae</taxon>
        <taxon>50 kb inversion clade</taxon>
        <taxon>NPAAA clade</taxon>
        <taxon>indigoferoid/millettioid clade</taxon>
        <taxon>Phaseoleae</taxon>
        <taxon>Vigna</taxon>
    </lineage>
</organism>
<evidence type="ECO:0000313" key="3">
    <source>
        <dbReference type="RefSeq" id="XP_022632795.1"/>
    </source>
</evidence>
<sequence length="149" mass="16699">MLGIWVVRVRSLLEMGSSRQQLRWSKEQKSIIEELKRKVNVVEAELAEEKARRTPKRTTTDDGVQSAGHPQAFTNSNSAFVSPGGMSNEEVGRMCNTKEGAMSPNATGGMSNNQSQLKTYVRIGSRRRYKSQLLRIPYTANVVVIKKNE</sequence>
<name>A0A3Q0EMB9_VIGRR</name>